<comment type="caution">
    <text evidence="2">The sequence shown here is derived from an EMBL/GenBank/DDBJ whole genome shotgun (WGS) entry which is preliminary data.</text>
</comment>
<evidence type="ECO:0000313" key="3">
    <source>
        <dbReference type="Proteomes" id="UP000013911"/>
    </source>
</evidence>
<gene>
    <name evidence="2" type="ORF">H131_08488</name>
</gene>
<feature type="region of interest" description="Disordered" evidence="1">
    <location>
        <begin position="37"/>
        <end position="59"/>
    </location>
</feature>
<feature type="compositionally biased region" description="Basic and acidic residues" evidence="1">
    <location>
        <begin position="37"/>
        <end position="51"/>
    </location>
</feature>
<reference evidence="2 3" key="1">
    <citation type="submission" date="2013-04" db="EMBL/GenBank/DDBJ databases">
        <title>Draft genome of the heavy metal tolerant bacterium Lysinibacillus sphaericus strain OT4b.31.</title>
        <authorList>
            <person name="Pena-Montenegro T.D."/>
            <person name="Dussan J."/>
        </authorList>
    </citation>
    <scope>NUCLEOTIDE SEQUENCE [LARGE SCALE GENOMIC DNA]</scope>
    <source>
        <strain evidence="2 3">OT4b.31</strain>
    </source>
</reference>
<sequence>MSADHVFIDSTHVKARANKRQFEKKIVRKETRTYEAKRQEELNQDRVDHGKKLFSPEPIEKEEMKEIKVSTLDNLSRDLQNCPFRRCLL</sequence>
<dbReference type="Proteomes" id="UP000013911">
    <property type="component" value="Unassembled WGS sequence"/>
</dbReference>
<organism evidence="2 3">
    <name type="scientific">Lysinibacillus sphaericus OT4b.31</name>
    <dbReference type="NCBI Taxonomy" id="1285586"/>
    <lineage>
        <taxon>Bacteria</taxon>
        <taxon>Bacillati</taxon>
        <taxon>Bacillota</taxon>
        <taxon>Bacilli</taxon>
        <taxon>Bacillales</taxon>
        <taxon>Bacillaceae</taxon>
        <taxon>Lysinibacillus</taxon>
    </lineage>
</organism>
<protein>
    <submittedName>
        <fullName evidence="2">Transposase</fullName>
    </submittedName>
</protein>
<dbReference type="OrthoDB" id="9774608at2"/>
<evidence type="ECO:0000313" key="2">
    <source>
        <dbReference type="EMBL" id="EON73057.1"/>
    </source>
</evidence>
<dbReference type="HOGENOM" id="CLU_189109_0_0_9"/>
<proteinExistence type="predicted"/>
<dbReference type="EMBL" id="AQPX01000014">
    <property type="protein sequence ID" value="EON73057.1"/>
    <property type="molecule type" value="Genomic_DNA"/>
</dbReference>
<dbReference type="eggNOG" id="COG3039">
    <property type="taxonomic scope" value="Bacteria"/>
</dbReference>
<dbReference type="AlphaFoldDB" id="R7ZG09"/>
<dbReference type="PATRIC" id="fig|1285586.5.peg.1720"/>
<accession>R7ZG09</accession>
<name>R7ZG09_LYSSH</name>
<evidence type="ECO:0000256" key="1">
    <source>
        <dbReference type="SAM" id="MobiDB-lite"/>
    </source>
</evidence>